<dbReference type="CDD" id="cd00448">
    <property type="entry name" value="YjgF_YER057c_UK114_family"/>
    <property type="match status" value="1"/>
</dbReference>
<protein>
    <submittedName>
        <fullName evidence="2">Endoribonuclease L-PSP</fullName>
    </submittedName>
</protein>
<dbReference type="Pfam" id="PF01042">
    <property type="entry name" value="Ribonuc_L-PSP"/>
    <property type="match status" value="1"/>
</dbReference>
<keyword evidence="3" id="KW-1185">Reference proteome</keyword>
<name>A0A0P6X576_9CHLR</name>
<dbReference type="InterPro" id="IPR006056">
    <property type="entry name" value="RidA"/>
</dbReference>
<dbReference type="PATRIC" id="fig|1134406.4.peg.3009"/>
<dbReference type="InterPro" id="IPR035959">
    <property type="entry name" value="RutC-like_sf"/>
</dbReference>
<evidence type="ECO:0000256" key="1">
    <source>
        <dbReference type="ARBA" id="ARBA00010552"/>
    </source>
</evidence>
<dbReference type="PANTHER" id="PTHR11803">
    <property type="entry name" value="2-IMINOBUTANOATE/2-IMINOPROPANOATE DEAMINASE RIDA"/>
    <property type="match status" value="1"/>
</dbReference>
<dbReference type="NCBIfam" id="TIGR00004">
    <property type="entry name" value="Rid family detoxifying hydrolase"/>
    <property type="match status" value="1"/>
</dbReference>
<accession>A0A0P6X576</accession>
<gene>
    <name evidence="2" type="ORF">ADN00_18505</name>
</gene>
<evidence type="ECO:0000313" key="2">
    <source>
        <dbReference type="EMBL" id="KPL70049.1"/>
    </source>
</evidence>
<comment type="caution">
    <text evidence="2">The sequence shown here is derived from an EMBL/GenBank/DDBJ whole genome shotgun (WGS) entry which is preliminary data.</text>
</comment>
<evidence type="ECO:0000313" key="3">
    <source>
        <dbReference type="Proteomes" id="UP000050417"/>
    </source>
</evidence>
<dbReference type="InterPro" id="IPR019897">
    <property type="entry name" value="RidA_CS"/>
</dbReference>
<dbReference type="OrthoDB" id="9803101at2"/>
<dbReference type="Gene3D" id="3.30.1330.40">
    <property type="entry name" value="RutC-like"/>
    <property type="match status" value="1"/>
</dbReference>
<dbReference type="STRING" id="1134406.ADN00_18505"/>
<proteinExistence type="inferred from homology"/>
<comment type="similarity">
    <text evidence="1">Belongs to the RutC family.</text>
</comment>
<dbReference type="FunFam" id="3.30.1330.40:FF:000001">
    <property type="entry name" value="L-PSP family endoribonuclease"/>
    <property type="match status" value="1"/>
</dbReference>
<dbReference type="RefSeq" id="WP_075064527.1">
    <property type="nucleotide sequence ID" value="NZ_LGCL01000045.1"/>
</dbReference>
<dbReference type="InterPro" id="IPR006175">
    <property type="entry name" value="YjgF/YER057c/UK114"/>
</dbReference>
<reference evidence="2 3" key="1">
    <citation type="submission" date="2015-07" db="EMBL/GenBank/DDBJ databases">
        <title>Genome sequence of Ornatilinea apprima DSM 23815.</title>
        <authorList>
            <person name="Hemp J."/>
            <person name="Ward L.M."/>
            <person name="Pace L.A."/>
            <person name="Fischer W.W."/>
        </authorList>
    </citation>
    <scope>NUCLEOTIDE SEQUENCE [LARGE SCALE GENOMIC DNA]</scope>
    <source>
        <strain evidence="2 3">P3M-1</strain>
    </source>
</reference>
<sequence length="131" mass="13573">MTESIVKKVITTELAPKAIGPYSAGIEAGEFVFTSGQLGLDPASGDLVAGGVEAETQQALTNLKNVLEAGGSGLERVVKTTVFLRDIADFAKMNAVYATFFTSQPPARSAFQVGALPKGAAVEIEAVALKK</sequence>
<dbReference type="GO" id="GO:0019239">
    <property type="term" value="F:deaminase activity"/>
    <property type="evidence" value="ECO:0007669"/>
    <property type="project" value="TreeGrafter"/>
</dbReference>
<dbReference type="AlphaFoldDB" id="A0A0P6X576"/>
<organism evidence="2 3">
    <name type="scientific">Ornatilinea apprima</name>
    <dbReference type="NCBI Taxonomy" id="1134406"/>
    <lineage>
        <taxon>Bacteria</taxon>
        <taxon>Bacillati</taxon>
        <taxon>Chloroflexota</taxon>
        <taxon>Anaerolineae</taxon>
        <taxon>Anaerolineales</taxon>
        <taxon>Anaerolineaceae</taxon>
        <taxon>Ornatilinea</taxon>
    </lineage>
</organism>
<dbReference type="PANTHER" id="PTHR11803:SF39">
    <property type="entry name" value="2-IMINOBUTANOATE_2-IMINOPROPANOATE DEAMINASE"/>
    <property type="match status" value="1"/>
</dbReference>
<dbReference type="EMBL" id="LGCL01000045">
    <property type="protein sequence ID" value="KPL70049.1"/>
    <property type="molecule type" value="Genomic_DNA"/>
</dbReference>
<dbReference type="SUPFAM" id="SSF55298">
    <property type="entry name" value="YjgF-like"/>
    <property type="match status" value="1"/>
</dbReference>
<dbReference type="GO" id="GO:0005829">
    <property type="term" value="C:cytosol"/>
    <property type="evidence" value="ECO:0007669"/>
    <property type="project" value="TreeGrafter"/>
</dbReference>
<dbReference type="PROSITE" id="PS01094">
    <property type="entry name" value="UPF0076"/>
    <property type="match status" value="1"/>
</dbReference>
<dbReference type="Proteomes" id="UP000050417">
    <property type="component" value="Unassembled WGS sequence"/>
</dbReference>